<dbReference type="InterPro" id="IPR050643">
    <property type="entry name" value="Periplasmic_pilus_chap"/>
</dbReference>
<dbReference type="PANTHER" id="PTHR30251:SF4">
    <property type="entry name" value="SLR1668 PROTEIN"/>
    <property type="match status" value="1"/>
</dbReference>
<evidence type="ECO:0000259" key="7">
    <source>
        <dbReference type="Pfam" id="PF00345"/>
    </source>
</evidence>
<feature type="signal peptide" evidence="6">
    <location>
        <begin position="1"/>
        <end position="22"/>
    </location>
</feature>
<dbReference type="RefSeq" id="WP_052245647.1">
    <property type="nucleotide sequence ID" value="NZ_CABPRW010000001.1"/>
</dbReference>
<dbReference type="Pfam" id="PF00345">
    <property type="entry name" value="PapD_N"/>
    <property type="match status" value="1"/>
</dbReference>
<evidence type="ECO:0000256" key="4">
    <source>
        <dbReference type="ARBA" id="ARBA00022764"/>
    </source>
</evidence>
<dbReference type="Proteomes" id="UP000035080">
    <property type="component" value="Chromosome"/>
</dbReference>
<dbReference type="InterPro" id="IPR001829">
    <property type="entry name" value="Pili_assmbl_chaperone_bac"/>
</dbReference>
<feature type="domain" description="Pili assembly chaperone N-terminal" evidence="7">
    <location>
        <begin position="35"/>
        <end position="133"/>
    </location>
</feature>
<reference evidence="9 11" key="3">
    <citation type="submission" date="2019-08" db="EMBL/GenBank/DDBJ databases">
        <authorList>
            <person name="Peeters C."/>
        </authorList>
    </citation>
    <scope>NUCLEOTIDE SEQUENCE [LARGE SCALE GENOMIC DNA]</scope>
    <source>
        <strain evidence="9 11">LMG 31113</strain>
    </source>
</reference>
<dbReference type="EMBL" id="CP047385">
    <property type="protein sequence ID" value="QHF13550.1"/>
    <property type="molecule type" value="Genomic_DNA"/>
</dbReference>
<dbReference type="SUPFAM" id="SSF49584">
    <property type="entry name" value="Periplasmic chaperone C-domain"/>
    <property type="match status" value="1"/>
</dbReference>
<evidence type="ECO:0000256" key="3">
    <source>
        <dbReference type="ARBA" id="ARBA00022729"/>
    </source>
</evidence>
<comment type="subcellular location">
    <subcellularLocation>
        <location evidence="1">Periplasm</location>
    </subcellularLocation>
</comment>
<dbReference type="InterPro" id="IPR008962">
    <property type="entry name" value="PapD-like_sf"/>
</dbReference>
<dbReference type="AlphaFoldDB" id="A0A5E4RG55"/>
<evidence type="ECO:0000256" key="5">
    <source>
        <dbReference type="ARBA" id="ARBA00023186"/>
    </source>
</evidence>
<gene>
    <name evidence="9" type="primary">lpfB</name>
    <name evidence="9" type="ORF">PFI31113_00165</name>
    <name evidence="8" type="ORF">PI93_013530</name>
</gene>
<name>A0A5E4RG55_9BURK</name>
<dbReference type="GO" id="GO:0071555">
    <property type="term" value="P:cell wall organization"/>
    <property type="evidence" value="ECO:0007669"/>
    <property type="project" value="InterPro"/>
</dbReference>
<dbReference type="PRINTS" id="PR00969">
    <property type="entry name" value="CHAPERONPILI"/>
</dbReference>
<comment type="similarity">
    <text evidence="2">Belongs to the periplasmic pilus chaperone family.</text>
</comment>
<feature type="chain" id="PRO_5044620858" evidence="6">
    <location>
        <begin position="23"/>
        <end position="253"/>
    </location>
</feature>
<dbReference type="GO" id="GO:0030288">
    <property type="term" value="C:outer membrane-bounded periplasmic space"/>
    <property type="evidence" value="ECO:0007669"/>
    <property type="project" value="InterPro"/>
</dbReference>
<dbReference type="PANTHER" id="PTHR30251">
    <property type="entry name" value="PILUS ASSEMBLY CHAPERONE"/>
    <property type="match status" value="1"/>
</dbReference>
<evidence type="ECO:0000256" key="2">
    <source>
        <dbReference type="ARBA" id="ARBA00007399"/>
    </source>
</evidence>
<evidence type="ECO:0000313" key="11">
    <source>
        <dbReference type="Proteomes" id="UP000382577"/>
    </source>
</evidence>
<dbReference type="SUPFAM" id="SSF49354">
    <property type="entry name" value="PapD-like"/>
    <property type="match status" value="1"/>
</dbReference>
<sequence length="253" mass="28062">MFSRLLRYFSISMMLMPMLVHAGVEIVPLQTNVVDSEKEATLTVENKDVKAILVQVWATPHEIVGDHGEKVPLVFSPPLFKLEPGATQKVRVIYLGGPVVDQKLYRLDVQEVPPAPEKGGAVVQFAFRHILPLTISNEHMTREAMEDAEKSLKWSMEGENLKLENPTPFVFIIDQVIIGESKIKLDENNQLTVSAHSSRVIKAADVQGKIPRASGNEVKFRWFNDMHVPVDAVSKYSALNDVGAVAAEDAPAK</sequence>
<keyword evidence="5" id="KW-0143">Chaperone</keyword>
<organism evidence="9 11">
    <name type="scientific">Pandoraea fibrosis</name>
    <dbReference type="NCBI Taxonomy" id="1891094"/>
    <lineage>
        <taxon>Bacteria</taxon>
        <taxon>Pseudomonadati</taxon>
        <taxon>Pseudomonadota</taxon>
        <taxon>Betaproteobacteria</taxon>
        <taxon>Burkholderiales</taxon>
        <taxon>Burkholderiaceae</taxon>
        <taxon>Pandoraea</taxon>
    </lineage>
</organism>
<dbReference type="Gene3D" id="2.60.40.10">
    <property type="entry name" value="Immunoglobulins"/>
    <property type="match status" value="2"/>
</dbReference>
<keyword evidence="4" id="KW-0574">Periplasm</keyword>
<dbReference type="InterPro" id="IPR013783">
    <property type="entry name" value="Ig-like_fold"/>
</dbReference>
<accession>A0A5E4RG55</accession>
<evidence type="ECO:0000256" key="1">
    <source>
        <dbReference type="ARBA" id="ARBA00004418"/>
    </source>
</evidence>
<evidence type="ECO:0000313" key="9">
    <source>
        <dbReference type="EMBL" id="VVD62165.1"/>
    </source>
</evidence>
<evidence type="ECO:0000313" key="8">
    <source>
        <dbReference type="EMBL" id="QHF13550.1"/>
    </source>
</evidence>
<reference evidence="8 10" key="1">
    <citation type="journal article" date="2015" name="Genome Announc.">
        <title>Genome Sequences of Two Pandoraea pnomenusa Isolates Recovered 11 Months Apart from a Cystic Fibrosis Patient.</title>
        <authorList>
            <person name="Ee R."/>
            <person name="Ambrose M."/>
            <person name="Lazenby J."/>
            <person name="Williams P."/>
            <person name="Chan K.G."/>
            <person name="Roddam L."/>
        </authorList>
    </citation>
    <scope>NUCLEOTIDE SEQUENCE [LARGE SCALE GENOMIC DNA]</scope>
    <source>
        <strain evidence="8 10">6399</strain>
    </source>
</reference>
<proteinExistence type="inferred from homology"/>
<dbReference type="InterPro" id="IPR036316">
    <property type="entry name" value="Pili_assmbl_chap_C_dom_sf"/>
</dbReference>
<evidence type="ECO:0000256" key="6">
    <source>
        <dbReference type="SAM" id="SignalP"/>
    </source>
</evidence>
<reference evidence="8" key="2">
    <citation type="submission" date="2019-07" db="EMBL/GenBank/DDBJ databases">
        <title>Complete Genome Sequences of Clinical Pandoraea fibrosis Isolates.</title>
        <authorList>
            <person name="Pitt M.E."/>
            <person name="Nguyen S.H."/>
            <person name="Duarte T.P.S."/>
            <person name="Roddam L.F."/>
            <person name="Blaskovich M.A.T."/>
            <person name="Cooper M.A."/>
            <person name="Coin L.J.M."/>
        </authorList>
    </citation>
    <scope>NUCLEOTIDE SEQUENCE</scope>
    <source>
        <strain evidence="8">6399</strain>
    </source>
</reference>
<dbReference type="InterPro" id="IPR016147">
    <property type="entry name" value="Pili_assmbl_chaperone_N"/>
</dbReference>
<dbReference type="OrthoDB" id="9131059at2"/>
<protein>
    <submittedName>
        <fullName evidence="8">Fimbria/pilus periplasmic chaperone</fullName>
    </submittedName>
    <submittedName>
        <fullName evidence="9">Putative fimbrial chaperone LpfB</fullName>
    </submittedName>
</protein>
<evidence type="ECO:0000313" key="10">
    <source>
        <dbReference type="Proteomes" id="UP000035080"/>
    </source>
</evidence>
<keyword evidence="10" id="KW-1185">Reference proteome</keyword>
<dbReference type="Proteomes" id="UP000382577">
    <property type="component" value="Unassembled WGS sequence"/>
</dbReference>
<keyword evidence="3 6" id="KW-0732">Signal</keyword>
<dbReference type="EMBL" id="CABPRW010000001">
    <property type="protein sequence ID" value="VVD62165.1"/>
    <property type="molecule type" value="Genomic_DNA"/>
</dbReference>